<dbReference type="EMBL" id="JAIXMP010000005">
    <property type="protein sequence ID" value="KAI9272734.1"/>
    <property type="molecule type" value="Genomic_DNA"/>
</dbReference>
<keyword evidence="5" id="KW-0805">Transcription regulation</keyword>
<organism evidence="11 12">
    <name type="scientific">Phascolomyces articulosus</name>
    <dbReference type="NCBI Taxonomy" id="60185"/>
    <lineage>
        <taxon>Eukaryota</taxon>
        <taxon>Fungi</taxon>
        <taxon>Fungi incertae sedis</taxon>
        <taxon>Mucoromycota</taxon>
        <taxon>Mucoromycotina</taxon>
        <taxon>Mucoromycetes</taxon>
        <taxon>Mucorales</taxon>
        <taxon>Lichtheimiaceae</taxon>
        <taxon>Phascolomyces</taxon>
    </lineage>
</organism>
<evidence type="ECO:0000256" key="4">
    <source>
        <dbReference type="ARBA" id="ARBA00022833"/>
    </source>
</evidence>
<dbReference type="SMART" id="SM00401">
    <property type="entry name" value="ZnF_GATA"/>
    <property type="match status" value="1"/>
</dbReference>
<name>A0AAD5PH52_9FUNG</name>
<evidence type="ECO:0000313" key="12">
    <source>
        <dbReference type="Proteomes" id="UP001209540"/>
    </source>
</evidence>
<keyword evidence="7" id="KW-0539">Nucleus</keyword>
<feature type="compositionally biased region" description="Low complexity" evidence="9">
    <location>
        <begin position="22"/>
        <end position="34"/>
    </location>
</feature>
<dbReference type="CDD" id="cd00202">
    <property type="entry name" value="ZnF_GATA"/>
    <property type="match status" value="1"/>
</dbReference>
<dbReference type="SUPFAM" id="SSF57716">
    <property type="entry name" value="Glucocorticoid receptor-like (DNA-binding domain)"/>
    <property type="match status" value="1"/>
</dbReference>
<evidence type="ECO:0000256" key="2">
    <source>
        <dbReference type="ARBA" id="ARBA00022723"/>
    </source>
</evidence>
<evidence type="ECO:0000256" key="3">
    <source>
        <dbReference type="ARBA" id="ARBA00022771"/>
    </source>
</evidence>
<feature type="compositionally biased region" description="Low complexity" evidence="9">
    <location>
        <begin position="238"/>
        <end position="256"/>
    </location>
</feature>
<dbReference type="GO" id="GO:0000978">
    <property type="term" value="F:RNA polymerase II cis-regulatory region sequence-specific DNA binding"/>
    <property type="evidence" value="ECO:0007669"/>
    <property type="project" value="TreeGrafter"/>
</dbReference>
<dbReference type="PRINTS" id="PR00619">
    <property type="entry name" value="GATAZNFINGER"/>
</dbReference>
<dbReference type="PROSITE" id="PS50114">
    <property type="entry name" value="GATA_ZN_FINGER_2"/>
    <property type="match status" value="1"/>
</dbReference>
<reference evidence="11" key="2">
    <citation type="submission" date="2023-02" db="EMBL/GenBank/DDBJ databases">
        <authorList>
            <consortium name="DOE Joint Genome Institute"/>
            <person name="Mondo S.J."/>
            <person name="Chang Y."/>
            <person name="Wang Y."/>
            <person name="Ahrendt S."/>
            <person name="Andreopoulos W."/>
            <person name="Barry K."/>
            <person name="Beard J."/>
            <person name="Benny G.L."/>
            <person name="Blankenship S."/>
            <person name="Bonito G."/>
            <person name="Cuomo C."/>
            <person name="Desiro A."/>
            <person name="Gervers K.A."/>
            <person name="Hundley H."/>
            <person name="Kuo A."/>
            <person name="LaButti K."/>
            <person name="Lang B.F."/>
            <person name="Lipzen A."/>
            <person name="O'Donnell K."/>
            <person name="Pangilinan J."/>
            <person name="Reynolds N."/>
            <person name="Sandor L."/>
            <person name="Smith M.W."/>
            <person name="Tsang A."/>
            <person name="Grigoriev I.V."/>
            <person name="Stajich J.E."/>
            <person name="Spatafora J.W."/>
        </authorList>
    </citation>
    <scope>NUCLEOTIDE SEQUENCE</scope>
    <source>
        <strain evidence="11">RSA 2281</strain>
    </source>
</reference>
<gene>
    <name evidence="11" type="ORF">BDA99DRAFT_499074</name>
</gene>
<dbReference type="Pfam" id="PF00320">
    <property type="entry name" value="GATA"/>
    <property type="match status" value="1"/>
</dbReference>
<dbReference type="InterPro" id="IPR039355">
    <property type="entry name" value="Transcription_factor_GATA"/>
</dbReference>
<feature type="compositionally biased region" description="Low complexity" evidence="9">
    <location>
        <begin position="132"/>
        <end position="142"/>
    </location>
</feature>
<reference evidence="11" key="1">
    <citation type="journal article" date="2022" name="IScience">
        <title>Evolution of zygomycete secretomes and the origins of terrestrial fungal ecologies.</title>
        <authorList>
            <person name="Chang Y."/>
            <person name="Wang Y."/>
            <person name="Mondo S."/>
            <person name="Ahrendt S."/>
            <person name="Andreopoulos W."/>
            <person name="Barry K."/>
            <person name="Beard J."/>
            <person name="Benny G.L."/>
            <person name="Blankenship S."/>
            <person name="Bonito G."/>
            <person name="Cuomo C."/>
            <person name="Desiro A."/>
            <person name="Gervers K.A."/>
            <person name="Hundley H."/>
            <person name="Kuo A."/>
            <person name="LaButti K."/>
            <person name="Lang B.F."/>
            <person name="Lipzen A."/>
            <person name="O'Donnell K."/>
            <person name="Pangilinan J."/>
            <person name="Reynolds N."/>
            <person name="Sandor L."/>
            <person name="Smith M.E."/>
            <person name="Tsang A."/>
            <person name="Grigoriev I.V."/>
            <person name="Stajich J.E."/>
            <person name="Spatafora J.W."/>
        </authorList>
    </citation>
    <scope>NUCLEOTIDE SEQUENCE</scope>
    <source>
        <strain evidence="11">RSA 2281</strain>
    </source>
</reference>
<feature type="compositionally biased region" description="Low complexity" evidence="9">
    <location>
        <begin position="52"/>
        <end position="70"/>
    </location>
</feature>
<proteinExistence type="predicted"/>
<evidence type="ECO:0000313" key="11">
    <source>
        <dbReference type="EMBL" id="KAI9272734.1"/>
    </source>
</evidence>
<evidence type="ECO:0000256" key="7">
    <source>
        <dbReference type="ARBA" id="ARBA00023242"/>
    </source>
</evidence>
<dbReference type="GO" id="GO:0000122">
    <property type="term" value="P:negative regulation of transcription by RNA polymerase II"/>
    <property type="evidence" value="ECO:0007669"/>
    <property type="project" value="TreeGrafter"/>
</dbReference>
<protein>
    <recommendedName>
        <fullName evidence="10">GATA-type domain-containing protein</fullName>
    </recommendedName>
</protein>
<dbReference type="PANTHER" id="PTHR10071">
    <property type="entry name" value="TRANSCRIPTION FACTOR GATA FAMILY MEMBER"/>
    <property type="match status" value="1"/>
</dbReference>
<feature type="region of interest" description="Disordered" evidence="9">
    <location>
        <begin position="121"/>
        <end position="166"/>
    </location>
</feature>
<evidence type="ECO:0000256" key="1">
    <source>
        <dbReference type="ARBA" id="ARBA00004123"/>
    </source>
</evidence>
<evidence type="ECO:0000256" key="8">
    <source>
        <dbReference type="PROSITE-ProRule" id="PRU00094"/>
    </source>
</evidence>
<evidence type="ECO:0000256" key="9">
    <source>
        <dbReference type="SAM" id="MobiDB-lite"/>
    </source>
</evidence>
<evidence type="ECO:0000259" key="10">
    <source>
        <dbReference type="PROSITE" id="PS50114"/>
    </source>
</evidence>
<dbReference type="Proteomes" id="UP001209540">
    <property type="component" value="Unassembled WGS sequence"/>
</dbReference>
<feature type="region of interest" description="Disordered" evidence="9">
    <location>
        <begin position="237"/>
        <end position="256"/>
    </location>
</feature>
<feature type="domain" description="GATA-type" evidence="10">
    <location>
        <begin position="74"/>
        <end position="127"/>
    </location>
</feature>
<keyword evidence="6" id="KW-0804">Transcription</keyword>
<dbReference type="GO" id="GO:0045944">
    <property type="term" value="P:positive regulation of transcription by RNA polymerase II"/>
    <property type="evidence" value="ECO:0007669"/>
    <property type="project" value="TreeGrafter"/>
</dbReference>
<dbReference type="PROSITE" id="PS00344">
    <property type="entry name" value="GATA_ZN_FINGER_1"/>
    <property type="match status" value="1"/>
</dbReference>
<keyword evidence="3 8" id="KW-0863">Zinc-finger</keyword>
<dbReference type="GO" id="GO:0000981">
    <property type="term" value="F:DNA-binding transcription factor activity, RNA polymerase II-specific"/>
    <property type="evidence" value="ECO:0007669"/>
    <property type="project" value="TreeGrafter"/>
</dbReference>
<evidence type="ECO:0000256" key="6">
    <source>
        <dbReference type="ARBA" id="ARBA00023163"/>
    </source>
</evidence>
<dbReference type="InterPro" id="IPR000679">
    <property type="entry name" value="Znf_GATA"/>
</dbReference>
<dbReference type="PANTHER" id="PTHR10071:SF335">
    <property type="entry name" value="IRON-SENSING TRANSCRIPTIONAL REPRESSOR-RELATED"/>
    <property type="match status" value="1"/>
</dbReference>
<keyword evidence="2" id="KW-0479">Metal-binding</keyword>
<evidence type="ECO:0000256" key="5">
    <source>
        <dbReference type="ARBA" id="ARBA00023015"/>
    </source>
</evidence>
<dbReference type="Gene3D" id="3.30.50.10">
    <property type="entry name" value="Erythroid Transcription Factor GATA-1, subunit A"/>
    <property type="match status" value="1"/>
</dbReference>
<dbReference type="AlphaFoldDB" id="A0AAD5PH52"/>
<dbReference type="InterPro" id="IPR013088">
    <property type="entry name" value="Znf_NHR/GATA"/>
</dbReference>
<comment type="subcellular location">
    <subcellularLocation>
        <location evidence="1">Nucleus</location>
    </subcellularLocation>
</comment>
<feature type="region of interest" description="Disordered" evidence="9">
    <location>
        <begin position="22"/>
        <end position="70"/>
    </location>
</feature>
<dbReference type="GO" id="GO:0008270">
    <property type="term" value="F:zinc ion binding"/>
    <property type="evidence" value="ECO:0007669"/>
    <property type="project" value="UniProtKB-KW"/>
</dbReference>
<comment type="caution">
    <text evidence="11">The sequence shown here is derived from an EMBL/GenBank/DDBJ whole genome shotgun (WGS) entry which is preliminary data.</text>
</comment>
<sequence length="256" mass="28352">MTVTPQQPMVSMITTLPLLQPSTTINTTSSSTTTQEQQASLNEKKDSQENETTTCSTSTLTTLGTSTTTPLSNNTNGVQCANCSQTQTPLWRKNERGQPVCNACGLYSRLHHRDRPIEMRKAKIQRRRRDWSSGCSSSSSSSEGEEDEEPYQSTPSPPSSSHHDSVMLTMENNTPVIMTPPVMNKKPSTLMDEEDSRFLSLLVQMNKDQMHGFLGMLERRCDILRAVLDTVPQQQQIPTLTDTSSSSMDTTPTSTV</sequence>
<keyword evidence="12" id="KW-1185">Reference proteome</keyword>
<dbReference type="GO" id="GO:0005634">
    <property type="term" value="C:nucleus"/>
    <property type="evidence" value="ECO:0007669"/>
    <property type="project" value="UniProtKB-SubCell"/>
</dbReference>
<accession>A0AAD5PH52</accession>
<keyword evidence="4" id="KW-0862">Zinc</keyword>